<dbReference type="KEGG" id="tcl:Tchl_1495"/>
<dbReference type="GO" id="GO:0003700">
    <property type="term" value="F:DNA-binding transcription factor activity"/>
    <property type="evidence" value="ECO:0007669"/>
    <property type="project" value="InterPro"/>
</dbReference>
<evidence type="ECO:0000256" key="3">
    <source>
        <dbReference type="ARBA" id="ARBA00023163"/>
    </source>
</evidence>
<protein>
    <submittedName>
        <fullName evidence="4">Regulatory protein</fullName>
    </submittedName>
</protein>
<keyword evidence="1" id="KW-0805">Transcription regulation</keyword>
<dbReference type="Proteomes" id="UP000185739">
    <property type="component" value="Chromosome"/>
</dbReference>
<dbReference type="InterPro" id="IPR009057">
    <property type="entry name" value="Homeodomain-like_sf"/>
</dbReference>
<keyword evidence="2" id="KW-0238">DNA-binding</keyword>
<dbReference type="PROSITE" id="PS01124">
    <property type="entry name" value="HTH_ARAC_FAMILY_2"/>
    <property type="match status" value="1"/>
</dbReference>
<organism evidence="4 5">
    <name type="scientific">Thauera chlorobenzoica</name>
    <dbReference type="NCBI Taxonomy" id="96773"/>
    <lineage>
        <taxon>Bacteria</taxon>
        <taxon>Pseudomonadati</taxon>
        <taxon>Pseudomonadota</taxon>
        <taxon>Betaproteobacteria</taxon>
        <taxon>Rhodocyclales</taxon>
        <taxon>Zoogloeaceae</taxon>
        <taxon>Thauera</taxon>
    </lineage>
</organism>
<sequence>MNAGHSVPIRDVAELGRELTAWSAVYEQMTPGVFEGRVRERWIDPGIEILWEKGSQSVFTSGASRAGMVSIGVLVPPGQAGLYCGMPLGGDAVTCLPGGHGFELFCRGGMDIVSATIAEPLLLEAVGEGGDRARLCALFERPQLRVQPPAARRLRRSLLEIVHALEQRPALLGFEASRQAMRDCVLALAVDLLAADGRQGKWALHPSVKGWLVRGAREYVLDHPAEPPSVSALCGHFGVSRRTLQYAFDELAGLGIVQFVRGVRLNGVRRELIATAADPAVAIADIAARWGFWHLPRFSAYYRGLFGELPSATRRRAATSCGR</sequence>
<dbReference type="SUPFAM" id="SSF46689">
    <property type="entry name" value="Homeodomain-like"/>
    <property type="match status" value="2"/>
</dbReference>
<gene>
    <name evidence="4" type="ORF">Tchl_1495</name>
</gene>
<dbReference type="SMART" id="SM00342">
    <property type="entry name" value="HTH_ARAC"/>
    <property type="match status" value="1"/>
</dbReference>
<evidence type="ECO:0000256" key="1">
    <source>
        <dbReference type="ARBA" id="ARBA00023015"/>
    </source>
</evidence>
<dbReference type="AlphaFoldDB" id="A0A1H5ZAL5"/>
<dbReference type="InterPro" id="IPR050204">
    <property type="entry name" value="AraC_XylS_family_regulators"/>
</dbReference>
<dbReference type="Gene3D" id="1.10.10.60">
    <property type="entry name" value="Homeodomain-like"/>
    <property type="match status" value="1"/>
</dbReference>
<dbReference type="PANTHER" id="PTHR46796:SF12">
    <property type="entry name" value="HTH-TYPE DNA-BINDING TRANSCRIPTIONAL ACTIVATOR EUTR"/>
    <property type="match status" value="1"/>
</dbReference>
<accession>A0A1H5ZAL5</accession>
<dbReference type="Pfam" id="PF12833">
    <property type="entry name" value="HTH_18"/>
    <property type="match status" value="1"/>
</dbReference>
<keyword evidence="5" id="KW-1185">Reference proteome</keyword>
<dbReference type="GO" id="GO:0043565">
    <property type="term" value="F:sequence-specific DNA binding"/>
    <property type="evidence" value="ECO:0007669"/>
    <property type="project" value="InterPro"/>
</dbReference>
<evidence type="ECO:0000313" key="4">
    <source>
        <dbReference type="EMBL" id="APR04354.1"/>
    </source>
</evidence>
<evidence type="ECO:0000313" key="5">
    <source>
        <dbReference type="Proteomes" id="UP000185739"/>
    </source>
</evidence>
<dbReference type="InterPro" id="IPR018060">
    <property type="entry name" value="HTH_AraC"/>
</dbReference>
<proteinExistence type="predicted"/>
<name>A0A1H5ZAL5_9RHOO</name>
<dbReference type="STRING" id="96773.Tchl_1495"/>
<dbReference type="RefSeq" id="WP_232311692.1">
    <property type="nucleotide sequence ID" value="NZ_CP018839.1"/>
</dbReference>
<evidence type="ECO:0000256" key="2">
    <source>
        <dbReference type="ARBA" id="ARBA00023125"/>
    </source>
</evidence>
<reference evidence="4 5" key="1">
    <citation type="submission" date="2016-12" db="EMBL/GenBank/DDBJ databases">
        <title>Complete genome sequence of Thauera chlorobenzoica, a Betaproteobacterium degrading haloaromatics anaerobically to CO2 and halides.</title>
        <authorList>
            <person name="Goris T."/>
            <person name="Mergelsberg M."/>
            <person name="Boll M."/>
        </authorList>
    </citation>
    <scope>NUCLEOTIDE SEQUENCE [LARGE SCALE GENOMIC DNA]</scope>
    <source>
        <strain evidence="4 5">3CB1</strain>
    </source>
</reference>
<dbReference type="EMBL" id="CP018839">
    <property type="protein sequence ID" value="APR04354.1"/>
    <property type="molecule type" value="Genomic_DNA"/>
</dbReference>
<keyword evidence="3" id="KW-0804">Transcription</keyword>
<dbReference type="PANTHER" id="PTHR46796">
    <property type="entry name" value="HTH-TYPE TRANSCRIPTIONAL ACTIVATOR RHAS-RELATED"/>
    <property type="match status" value="1"/>
</dbReference>